<evidence type="ECO:0000256" key="5">
    <source>
        <dbReference type="ARBA" id="ARBA00022833"/>
    </source>
</evidence>
<comment type="similarity">
    <text evidence="8">Belongs to the snail C2H2-type zinc-finger protein family.</text>
</comment>
<keyword evidence="6" id="KW-0238">DNA-binding</keyword>
<dbReference type="FunFam" id="3.30.160.60:FF:000043">
    <property type="entry name" value="Scratch family zinc finger 2"/>
    <property type="match status" value="1"/>
</dbReference>
<feature type="compositionally biased region" description="Basic and acidic residues" evidence="10">
    <location>
        <begin position="24"/>
        <end position="35"/>
    </location>
</feature>
<dbReference type="GO" id="GO:0005634">
    <property type="term" value="C:nucleus"/>
    <property type="evidence" value="ECO:0007669"/>
    <property type="project" value="UniProtKB-SubCell"/>
</dbReference>
<dbReference type="PROSITE" id="PS00028">
    <property type="entry name" value="ZINC_FINGER_C2H2_1"/>
    <property type="match status" value="3"/>
</dbReference>
<feature type="domain" description="C2H2-type" evidence="11">
    <location>
        <begin position="181"/>
        <end position="209"/>
    </location>
</feature>
<evidence type="ECO:0000313" key="12">
    <source>
        <dbReference type="EMBL" id="KAL0280466.1"/>
    </source>
</evidence>
<dbReference type="PANTHER" id="PTHR24388">
    <property type="entry name" value="ZINC FINGER PROTEIN"/>
    <property type="match status" value="1"/>
</dbReference>
<dbReference type="Gene3D" id="3.30.160.60">
    <property type="entry name" value="Classic Zinc Finger"/>
    <property type="match status" value="4"/>
</dbReference>
<name>A0AAW2IFE8_9NEOP</name>
<dbReference type="GO" id="GO:0008270">
    <property type="term" value="F:zinc ion binding"/>
    <property type="evidence" value="ECO:0007669"/>
    <property type="project" value="UniProtKB-KW"/>
</dbReference>
<dbReference type="PANTHER" id="PTHR24388:SF38">
    <property type="entry name" value="PROTEIN SNAIL"/>
    <property type="match status" value="1"/>
</dbReference>
<evidence type="ECO:0000256" key="4">
    <source>
        <dbReference type="ARBA" id="ARBA00022771"/>
    </source>
</evidence>
<dbReference type="InterPro" id="IPR036236">
    <property type="entry name" value="Znf_C2H2_sf"/>
</dbReference>
<evidence type="ECO:0000256" key="1">
    <source>
        <dbReference type="ARBA" id="ARBA00004123"/>
    </source>
</evidence>
<feature type="domain" description="C2H2-type" evidence="11">
    <location>
        <begin position="97"/>
        <end position="124"/>
    </location>
</feature>
<dbReference type="SMART" id="SM00355">
    <property type="entry name" value="ZnF_C2H2"/>
    <property type="match status" value="4"/>
</dbReference>
<evidence type="ECO:0000256" key="10">
    <source>
        <dbReference type="SAM" id="MobiDB-lite"/>
    </source>
</evidence>
<comment type="subcellular location">
    <subcellularLocation>
        <location evidence="1">Nucleus</location>
    </subcellularLocation>
</comment>
<dbReference type="GO" id="GO:0000978">
    <property type="term" value="F:RNA polymerase II cis-regulatory region sequence-specific DNA binding"/>
    <property type="evidence" value="ECO:0007669"/>
    <property type="project" value="TreeGrafter"/>
</dbReference>
<keyword evidence="5" id="KW-0862">Zinc</keyword>
<evidence type="ECO:0000259" key="11">
    <source>
        <dbReference type="PROSITE" id="PS50157"/>
    </source>
</evidence>
<accession>A0AAW2IFE8</accession>
<keyword evidence="3" id="KW-0677">Repeat</keyword>
<evidence type="ECO:0000256" key="3">
    <source>
        <dbReference type="ARBA" id="ARBA00022737"/>
    </source>
</evidence>
<dbReference type="GO" id="GO:0000981">
    <property type="term" value="F:DNA-binding transcription factor activity, RNA polymerase II-specific"/>
    <property type="evidence" value="ECO:0007669"/>
    <property type="project" value="TreeGrafter"/>
</dbReference>
<evidence type="ECO:0000256" key="2">
    <source>
        <dbReference type="ARBA" id="ARBA00022723"/>
    </source>
</evidence>
<reference evidence="12" key="1">
    <citation type="journal article" date="2024" name="Gigascience">
        <title>Chromosome-level genome of the poultry shaft louse Menopon gallinae provides insight into the host-switching and adaptive evolution of parasitic lice.</title>
        <authorList>
            <person name="Xu Y."/>
            <person name="Ma L."/>
            <person name="Liu S."/>
            <person name="Liang Y."/>
            <person name="Liu Q."/>
            <person name="He Z."/>
            <person name="Tian L."/>
            <person name="Duan Y."/>
            <person name="Cai W."/>
            <person name="Li H."/>
            <person name="Song F."/>
        </authorList>
    </citation>
    <scope>NUCLEOTIDE SEQUENCE</scope>
    <source>
        <strain evidence="12">Cailab_2023a</strain>
    </source>
</reference>
<dbReference type="PROSITE" id="PS50157">
    <property type="entry name" value="ZINC_FINGER_C2H2_2"/>
    <property type="match status" value="4"/>
</dbReference>
<sequence length="258" mass="28947">MSGTNIVSHTPVIRFHSGSENPLAEEKPPEERDQPKPPNSENHSDAENNNPNPKNKSSNKSVFIRKKRAKANFLPSDWKKKKANPSEDSDNSGKGRYSCTQCGRKYATSSNLSRHKQTHTHKLSHACGICGKMFSRPWLLQGHLRSHTGEKPYRCGHCGKAFADRSNLRAHMQTHSFEKNYICLKCKKSFALKSYLSKHLESSCLKENNDIEMKSGLDSPTNSMDTIDVETWSKDGDVDDPVSIEIGTDDSMDEIVVV</sequence>
<evidence type="ECO:0000256" key="9">
    <source>
        <dbReference type="PROSITE-ProRule" id="PRU00042"/>
    </source>
</evidence>
<comment type="caution">
    <text evidence="12">The sequence shown here is derived from an EMBL/GenBank/DDBJ whole genome shotgun (WGS) entry which is preliminary data.</text>
</comment>
<dbReference type="InterPro" id="IPR013087">
    <property type="entry name" value="Znf_C2H2_type"/>
</dbReference>
<keyword evidence="7" id="KW-0539">Nucleus</keyword>
<keyword evidence="4 9" id="KW-0863">Zinc-finger</keyword>
<dbReference type="SUPFAM" id="SSF57667">
    <property type="entry name" value="beta-beta-alpha zinc fingers"/>
    <property type="match status" value="2"/>
</dbReference>
<feature type="region of interest" description="Disordered" evidence="10">
    <location>
        <begin position="1"/>
        <end position="97"/>
    </location>
</feature>
<dbReference type="EMBL" id="JARGDH010000001">
    <property type="protein sequence ID" value="KAL0280466.1"/>
    <property type="molecule type" value="Genomic_DNA"/>
</dbReference>
<proteinExistence type="inferred from homology"/>
<dbReference type="AlphaFoldDB" id="A0AAW2IFE8"/>
<feature type="compositionally biased region" description="Low complexity" evidence="10">
    <location>
        <begin position="48"/>
        <end position="61"/>
    </location>
</feature>
<evidence type="ECO:0000256" key="6">
    <source>
        <dbReference type="ARBA" id="ARBA00023125"/>
    </source>
</evidence>
<feature type="domain" description="C2H2-type" evidence="11">
    <location>
        <begin position="153"/>
        <end position="180"/>
    </location>
</feature>
<evidence type="ECO:0000256" key="8">
    <source>
        <dbReference type="ARBA" id="ARBA00037948"/>
    </source>
</evidence>
<gene>
    <name evidence="12" type="ORF">PYX00_001744</name>
</gene>
<feature type="domain" description="C2H2-type" evidence="11">
    <location>
        <begin position="125"/>
        <end position="152"/>
    </location>
</feature>
<keyword evidence="2" id="KW-0479">Metal-binding</keyword>
<dbReference type="FunFam" id="3.30.160.60:FF:000446">
    <property type="entry name" value="Zinc finger protein"/>
    <property type="match status" value="1"/>
</dbReference>
<organism evidence="12">
    <name type="scientific">Menopon gallinae</name>
    <name type="common">poultry shaft louse</name>
    <dbReference type="NCBI Taxonomy" id="328185"/>
    <lineage>
        <taxon>Eukaryota</taxon>
        <taxon>Metazoa</taxon>
        <taxon>Ecdysozoa</taxon>
        <taxon>Arthropoda</taxon>
        <taxon>Hexapoda</taxon>
        <taxon>Insecta</taxon>
        <taxon>Pterygota</taxon>
        <taxon>Neoptera</taxon>
        <taxon>Paraneoptera</taxon>
        <taxon>Psocodea</taxon>
        <taxon>Troctomorpha</taxon>
        <taxon>Phthiraptera</taxon>
        <taxon>Amblycera</taxon>
        <taxon>Menoponidae</taxon>
        <taxon>Menopon</taxon>
    </lineage>
</organism>
<dbReference type="Pfam" id="PF00096">
    <property type="entry name" value="zf-C2H2"/>
    <property type="match status" value="4"/>
</dbReference>
<evidence type="ECO:0000256" key="7">
    <source>
        <dbReference type="ARBA" id="ARBA00023242"/>
    </source>
</evidence>
<protein>
    <recommendedName>
        <fullName evidence="11">C2H2-type domain-containing protein</fullName>
    </recommendedName>
</protein>
<dbReference type="FunFam" id="3.30.160.60:FF:000169">
    <property type="entry name" value="transcriptional repressor scratch 2"/>
    <property type="match status" value="1"/>
</dbReference>
<dbReference type="InterPro" id="IPR050527">
    <property type="entry name" value="Snail/Krueppel_Znf"/>
</dbReference>